<dbReference type="EMBL" id="BJUG01000013">
    <property type="protein sequence ID" value="GEK37929.1"/>
    <property type="molecule type" value="Genomic_DNA"/>
</dbReference>
<evidence type="ECO:0000259" key="2">
    <source>
        <dbReference type="Pfam" id="PF13702"/>
    </source>
</evidence>
<reference evidence="3 6" key="2">
    <citation type="submission" date="2019-07" db="EMBL/GenBank/DDBJ databases">
        <title>Whole genome shotgun sequence of Enterococcus thailandicus NBRC 101867.</title>
        <authorList>
            <person name="Hosoyama A."/>
            <person name="Uohara A."/>
            <person name="Ohji S."/>
            <person name="Ichikawa N."/>
        </authorList>
    </citation>
    <scope>NUCLEOTIDE SEQUENCE [LARGE SCALE GENOMIC DNA]</scope>
    <source>
        <strain evidence="3 6">NBRC 101867</strain>
    </source>
</reference>
<comment type="subcellular location">
    <subcellularLocation>
        <location evidence="1">Cell surface</location>
    </subcellularLocation>
</comment>
<gene>
    <name evidence="4" type="ORF">A6E74_10255</name>
    <name evidence="3" type="ORF">ETH01_22160</name>
</gene>
<dbReference type="InterPro" id="IPR047194">
    <property type="entry name" value="CwlT-like_lysozyme"/>
</dbReference>
<dbReference type="Proteomes" id="UP000321361">
    <property type="component" value="Unassembled WGS sequence"/>
</dbReference>
<dbReference type="AlphaFoldDB" id="A0A179ENZ0"/>
<dbReference type="Pfam" id="PF13702">
    <property type="entry name" value="Lysozyme_like"/>
    <property type="match status" value="1"/>
</dbReference>
<dbReference type="Gene3D" id="1.10.530.10">
    <property type="match status" value="1"/>
</dbReference>
<protein>
    <submittedName>
        <fullName evidence="4">Transglycosylase SLT domain protein</fullName>
    </submittedName>
</protein>
<sequence>MKKKRFSILKAFFFTVVLALVGGAIFFANRTYQAVKKVEAYQTEITEATQKYQMENYEALVKAIILTESKGSGKDLMQSSESAHGEANVIDNPQESINQGVSYLAEMITEAKKQGCDLATAIQAYNFGKDYIAYVKENGGENTVKLAEKYSKTILSPLLGNEEQTQYRYWRVQSVLYNGGYLYHNGGNMFYADIVAMNEKIIQAYEEMFK</sequence>
<accession>A0A179ENZ0</accession>
<dbReference type="SUPFAM" id="SSF53955">
    <property type="entry name" value="Lysozyme-like"/>
    <property type="match status" value="1"/>
</dbReference>
<comment type="caution">
    <text evidence="4">The sequence shown here is derived from an EMBL/GenBank/DDBJ whole genome shotgun (WGS) entry which is preliminary data.</text>
</comment>
<feature type="domain" description="CwlT-like lysozyme" evidence="2">
    <location>
        <begin position="36"/>
        <end position="198"/>
    </location>
</feature>
<dbReference type="GeneID" id="77486838"/>
<keyword evidence="5" id="KW-1185">Reference proteome</keyword>
<evidence type="ECO:0000313" key="3">
    <source>
        <dbReference type="EMBL" id="GEK37929.1"/>
    </source>
</evidence>
<dbReference type="GO" id="GO:0009986">
    <property type="term" value="C:cell surface"/>
    <property type="evidence" value="ECO:0007669"/>
    <property type="project" value="UniProtKB-SubCell"/>
</dbReference>
<dbReference type="EMBL" id="LWMN01000016">
    <property type="protein sequence ID" value="OAQ54975.1"/>
    <property type="molecule type" value="Genomic_DNA"/>
</dbReference>
<evidence type="ECO:0000313" key="4">
    <source>
        <dbReference type="EMBL" id="OAQ54975.1"/>
    </source>
</evidence>
<organism evidence="4 5">
    <name type="scientific">Enterococcus thailandicus</name>
    <dbReference type="NCBI Taxonomy" id="417368"/>
    <lineage>
        <taxon>Bacteria</taxon>
        <taxon>Bacillati</taxon>
        <taxon>Bacillota</taxon>
        <taxon>Bacilli</taxon>
        <taxon>Lactobacillales</taxon>
        <taxon>Enterococcaceae</taxon>
        <taxon>Enterococcus</taxon>
    </lineage>
</organism>
<proteinExistence type="predicted"/>
<dbReference type="InterPro" id="IPR023346">
    <property type="entry name" value="Lysozyme-like_dom_sf"/>
</dbReference>
<dbReference type="Proteomes" id="UP000078516">
    <property type="component" value="Unassembled WGS sequence"/>
</dbReference>
<dbReference type="CDD" id="cd16891">
    <property type="entry name" value="CwlT-like"/>
    <property type="match status" value="1"/>
</dbReference>
<name>A0A179ENZ0_ENTTH</name>
<reference evidence="4 5" key="1">
    <citation type="submission" date="2016-04" db="EMBL/GenBank/DDBJ databases">
        <title>Draft genome of an Enterococcus thailandicus strain isolated from bovine feces.</title>
        <authorList>
            <person name="Beukers A.G."/>
            <person name="Zaheer R."/>
            <person name="Goji N."/>
            <person name="Cook S.R."/>
            <person name="Amoako K."/>
            <person name="Chaves A.V."/>
            <person name="Ward M.P."/>
            <person name="Mcallister T.A."/>
        </authorList>
    </citation>
    <scope>NUCLEOTIDE SEQUENCE [LARGE SCALE GENOMIC DNA]</scope>
    <source>
        <strain evidence="4 5">F0711D 46</strain>
    </source>
</reference>
<dbReference type="KEGG" id="eth:CK496_04225"/>
<evidence type="ECO:0000256" key="1">
    <source>
        <dbReference type="ARBA" id="ARBA00004241"/>
    </source>
</evidence>
<evidence type="ECO:0000313" key="5">
    <source>
        <dbReference type="Proteomes" id="UP000078516"/>
    </source>
</evidence>
<dbReference type="RefSeq" id="WP_067484826.1">
    <property type="nucleotide sequence ID" value="NZ_BJUG01000013.1"/>
</dbReference>
<evidence type="ECO:0000313" key="6">
    <source>
        <dbReference type="Proteomes" id="UP000321361"/>
    </source>
</evidence>
<dbReference type="OrthoDB" id="1654978at2"/>